<dbReference type="GO" id="GO:0006081">
    <property type="term" value="P:aldehyde metabolic process"/>
    <property type="evidence" value="ECO:0007669"/>
    <property type="project" value="InterPro"/>
</dbReference>
<evidence type="ECO:0000256" key="6">
    <source>
        <dbReference type="PROSITE-ProRule" id="PRU10007"/>
    </source>
</evidence>
<dbReference type="STRING" id="743788.S8DTT0"/>
<accession>S8DTT0</accession>
<dbReference type="SUPFAM" id="SSF53720">
    <property type="entry name" value="ALDH-like"/>
    <property type="match status" value="1"/>
</dbReference>
<comment type="similarity">
    <text evidence="1 4 7">Belongs to the aldehyde dehydrogenase family.</text>
</comment>
<name>S8DTT0_FOMSC</name>
<dbReference type="InterPro" id="IPR016161">
    <property type="entry name" value="Ald_DH/histidinol_DH"/>
</dbReference>
<keyword evidence="10" id="KW-1185">Reference proteome</keyword>
<protein>
    <recommendedName>
        <fullName evidence="4">Aldehyde dehydrogenase</fullName>
    </recommendedName>
</protein>
<reference evidence="9 10" key="1">
    <citation type="journal article" date="2012" name="Science">
        <title>The Paleozoic origin of enzymatic lignin decomposition reconstructed from 31 fungal genomes.</title>
        <authorList>
            <person name="Floudas D."/>
            <person name="Binder M."/>
            <person name="Riley R."/>
            <person name="Barry K."/>
            <person name="Blanchette R.A."/>
            <person name="Henrissat B."/>
            <person name="Martinez A.T."/>
            <person name="Otillar R."/>
            <person name="Spatafora J.W."/>
            <person name="Yadav J.S."/>
            <person name="Aerts A."/>
            <person name="Benoit I."/>
            <person name="Boyd A."/>
            <person name="Carlson A."/>
            <person name="Copeland A."/>
            <person name="Coutinho P.M."/>
            <person name="de Vries R.P."/>
            <person name="Ferreira P."/>
            <person name="Findley K."/>
            <person name="Foster B."/>
            <person name="Gaskell J."/>
            <person name="Glotzer D."/>
            <person name="Gorecki P."/>
            <person name="Heitman J."/>
            <person name="Hesse C."/>
            <person name="Hori C."/>
            <person name="Igarashi K."/>
            <person name="Jurgens J.A."/>
            <person name="Kallen N."/>
            <person name="Kersten P."/>
            <person name="Kohler A."/>
            <person name="Kuees U."/>
            <person name="Kumar T.K.A."/>
            <person name="Kuo A."/>
            <person name="LaButti K."/>
            <person name="Larrondo L.F."/>
            <person name="Lindquist E."/>
            <person name="Ling A."/>
            <person name="Lombard V."/>
            <person name="Lucas S."/>
            <person name="Lundell T."/>
            <person name="Martin R."/>
            <person name="McLaughlin D.J."/>
            <person name="Morgenstern I."/>
            <person name="Morin E."/>
            <person name="Murat C."/>
            <person name="Nagy L.G."/>
            <person name="Nolan M."/>
            <person name="Ohm R.A."/>
            <person name="Patyshakuliyeva A."/>
            <person name="Rokas A."/>
            <person name="Ruiz-Duenas F.J."/>
            <person name="Sabat G."/>
            <person name="Salamov A."/>
            <person name="Samejima M."/>
            <person name="Schmutz J."/>
            <person name="Slot J.C."/>
            <person name="St John F."/>
            <person name="Stenlid J."/>
            <person name="Sun H."/>
            <person name="Sun S."/>
            <person name="Syed K."/>
            <person name="Tsang A."/>
            <person name="Wiebenga A."/>
            <person name="Young D."/>
            <person name="Pisabarro A."/>
            <person name="Eastwood D.C."/>
            <person name="Martin F."/>
            <person name="Cullen D."/>
            <person name="Grigoriev I.V."/>
            <person name="Hibbett D.S."/>
        </authorList>
    </citation>
    <scope>NUCLEOTIDE SEQUENCE</scope>
    <source>
        <strain evidence="10">FP-58527</strain>
    </source>
</reference>
<dbReference type="FunFam" id="3.40.605.10:FF:000004">
    <property type="entry name" value="Aldehyde dehydrogenase"/>
    <property type="match status" value="1"/>
</dbReference>
<keyword evidence="3" id="KW-0520">NAD</keyword>
<dbReference type="AlphaFoldDB" id="S8DTT0"/>
<feature type="domain" description="Aldehyde dehydrogenase" evidence="8">
    <location>
        <begin position="19"/>
        <end position="436"/>
    </location>
</feature>
<evidence type="ECO:0000256" key="2">
    <source>
        <dbReference type="ARBA" id="ARBA00023002"/>
    </source>
</evidence>
<dbReference type="GO" id="GO:0005737">
    <property type="term" value="C:cytoplasm"/>
    <property type="evidence" value="ECO:0007669"/>
    <property type="project" value="TreeGrafter"/>
</dbReference>
<dbReference type="PANTHER" id="PTHR43570:SF16">
    <property type="entry name" value="ALDEHYDE DEHYDROGENASE TYPE III, ISOFORM Q"/>
    <property type="match status" value="1"/>
</dbReference>
<dbReference type="Gene3D" id="3.40.605.10">
    <property type="entry name" value="Aldehyde Dehydrogenase, Chain A, domain 1"/>
    <property type="match status" value="1"/>
</dbReference>
<dbReference type="FunFam" id="3.40.309.10:FF:000003">
    <property type="entry name" value="Aldehyde dehydrogenase"/>
    <property type="match status" value="1"/>
</dbReference>
<dbReference type="HOGENOM" id="CLU_005391_3_1_1"/>
<organism evidence="9 10">
    <name type="scientific">Fomitopsis schrenkii</name>
    <name type="common">Brown rot fungus</name>
    <dbReference type="NCBI Taxonomy" id="2126942"/>
    <lineage>
        <taxon>Eukaryota</taxon>
        <taxon>Fungi</taxon>
        <taxon>Dikarya</taxon>
        <taxon>Basidiomycota</taxon>
        <taxon>Agaricomycotina</taxon>
        <taxon>Agaricomycetes</taxon>
        <taxon>Polyporales</taxon>
        <taxon>Fomitopsis</taxon>
    </lineage>
</organism>
<dbReference type="InParanoid" id="S8DTT0"/>
<evidence type="ECO:0000256" key="1">
    <source>
        <dbReference type="ARBA" id="ARBA00009986"/>
    </source>
</evidence>
<dbReference type="InterPro" id="IPR012394">
    <property type="entry name" value="Aldehyde_DH_NAD(P)"/>
</dbReference>
<evidence type="ECO:0000256" key="3">
    <source>
        <dbReference type="ARBA" id="ARBA00023027"/>
    </source>
</evidence>
<dbReference type="Gene3D" id="3.40.309.10">
    <property type="entry name" value="Aldehyde Dehydrogenase, Chain A, domain 2"/>
    <property type="match status" value="1"/>
</dbReference>
<evidence type="ECO:0000256" key="4">
    <source>
        <dbReference type="PIRNR" id="PIRNR036492"/>
    </source>
</evidence>
<sequence length="503" mass="55725">MSTSLAYTPVEDIPLIHTELRKVFRSGKTKSVAFRKQQLSNLCYLIEDNWERFKDALQSDLGRPREEAELLELNGTLIEVKEAYDKVEKWAAPDSAPFSWLWFAMSPHVRNEPKGVVLLISPFNYPIYLLVSPFAAAIAAGNAIMLKPSELSPATAALFTELLPKYMDQEAYRIVNGAIPQTTKILELPFDHILYTGGARVARIVSAAAARHLTPVTLELGGKNPVVIDPECDLKASAKRIMWGKLSNGGQICLCPDYIVVPEHFQDALVEALKDAFHELHPEDPKTSGQLTRMVNTGHAERIKRLLDNTKGTVVIGGEVDVENKYVAPAIIKDVREGDSLLSEELFGPVLPIVPVKDIDEAIEFINQRDHALNLYIFSSDNKFKKKVMDNTQSGTISINEVILHVMTYGMPFGGVGESGTGYQTGKYAFDTFTHKRCTIDSPNWLDPALLSARYTPYNKRKFSFLNMLLKPSLPPRKGGPSVITKDGALSAKTSGVESILPK</sequence>
<evidence type="ECO:0000259" key="8">
    <source>
        <dbReference type="Pfam" id="PF00171"/>
    </source>
</evidence>
<feature type="active site" evidence="5 6">
    <location>
        <position position="219"/>
    </location>
</feature>
<dbReference type="InterPro" id="IPR029510">
    <property type="entry name" value="Ald_DH_CS_GLU"/>
</dbReference>
<dbReference type="PIRSF" id="PIRSF036492">
    <property type="entry name" value="ALDH"/>
    <property type="match status" value="1"/>
</dbReference>
<dbReference type="Proteomes" id="UP000015241">
    <property type="component" value="Unassembled WGS sequence"/>
</dbReference>
<proteinExistence type="inferred from homology"/>
<dbReference type="PROSITE" id="PS00070">
    <property type="entry name" value="ALDEHYDE_DEHYDR_CYS"/>
    <property type="match status" value="1"/>
</dbReference>
<dbReference type="OrthoDB" id="440325at2759"/>
<dbReference type="Pfam" id="PF00171">
    <property type="entry name" value="Aldedh"/>
    <property type="match status" value="1"/>
</dbReference>
<dbReference type="EMBL" id="KE504227">
    <property type="protein sequence ID" value="EPS94633.1"/>
    <property type="molecule type" value="Genomic_DNA"/>
</dbReference>
<dbReference type="GO" id="GO:0004029">
    <property type="term" value="F:aldehyde dehydrogenase (NAD+) activity"/>
    <property type="evidence" value="ECO:0007669"/>
    <property type="project" value="TreeGrafter"/>
</dbReference>
<dbReference type="PANTHER" id="PTHR43570">
    <property type="entry name" value="ALDEHYDE DEHYDROGENASE"/>
    <property type="match status" value="1"/>
</dbReference>
<dbReference type="InterPro" id="IPR016162">
    <property type="entry name" value="Ald_DH_N"/>
</dbReference>
<dbReference type="eggNOG" id="KOG2456">
    <property type="taxonomic scope" value="Eukaryota"/>
</dbReference>
<evidence type="ECO:0000256" key="5">
    <source>
        <dbReference type="PIRSR" id="PIRSR036492-1"/>
    </source>
</evidence>
<feature type="active site" evidence="5">
    <location>
        <position position="253"/>
    </location>
</feature>
<dbReference type="InterPro" id="IPR016163">
    <property type="entry name" value="Ald_DH_C"/>
</dbReference>
<dbReference type="PROSITE" id="PS00687">
    <property type="entry name" value="ALDEHYDE_DEHYDR_GLU"/>
    <property type="match status" value="1"/>
</dbReference>
<dbReference type="InterPro" id="IPR015590">
    <property type="entry name" value="Aldehyde_DH_dom"/>
</dbReference>
<keyword evidence="2 4" id="KW-0560">Oxidoreductase</keyword>
<gene>
    <name evidence="9" type="ORF">FOMPIDRAFT_1026135</name>
</gene>
<evidence type="ECO:0000313" key="10">
    <source>
        <dbReference type="Proteomes" id="UP000015241"/>
    </source>
</evidence>
<evidence type="ECO:0000256" key="7">
    <source>
        <dbReference type="RuleBase" id="RU003345"/>
    </source>
</evidence>
<dbReference type="InterPro" id="IPR016160">
    <property type="entry name" value="Ald_DH_CS_CYS"/>
</dbReference>
<evidence type="ECO:0000313" key="9">
    <source>
        <dbReference type="EMBL" id="EPS94633.1"/>
    </source>
</evidence>